<dbReference type="SMART" id="SM00347">
    <property type="entry name" value="HTH_MARR"/>
    <property type="match status" value="1"/>
</dbReference>
<dbReference type="InterPro" id="IPR039422">
    <property type="entry name" value="MarR/SlyA-like"/>
</dbReference>
<dbReference type="SUPFAM" id="SSF46785">
    <property type="entry name" value="Winged helix' DNA-binding domain"/>
    <property type="match status" value="1"/>
</dbReference>
<comment type="caution">
    <text evidence="2">The sequence shown here is derived from an EMBL/GenBank/DDBJ whole genome shotgun (WGS) entry which is preliminary data.</text>
</comment>
<dbReference type="PANTHER" id="PTHR33164">
    <property type="entry name" value="TRANSCRIPTIONAL REGULATOR, MARR FAMILY"/>
    <property type="match status" value="1"/>
</dbReference>
<dbReference type="EMBL" id="JBHRYF010000001">
    <property type="protein sequence ID" value="MFC3659451.1"/>
    <property type="molecule type" value="Genomic_DNA"/>
</dbReference>
<evidence type="ECO:0000313" key="3">
    <source>
        <dbReference type="Proteomes" id="UP001595724"/>
    </source>
</evidence>
<feature type="domain" description="HTH marR-type" evidence="1">
    <location>
        <begin position="1"/>
        <end position="146"/>
    </location>
</feature>
<dbReference type="InterPro" id="IPR036390">
    <property type="entry name" value="WH_DNA-bd_sf"/>
</dbReference>
<organism evidence="2 3">
    <name type="scientific">Luteimonas notoginsengisoli</name>
    <dbReference type="NCBI Taxonomy" id="1578200"/>
    <lineage>
        <taxon>Bacteria</taxon>
        <taxon>Pseudomonadati</taxon>
        <taxon>Pseudomonadota</taxon>
        <taxon>Gammaproteobacteria</taxon>
        <taxon>Lysobacterales</taxon>
        <taxon>Lysobacteraceae</taxon>
        <taxon>Luteimonas</taxon>
    </lineage>
</organism>
<proteinExistence type="predicted"/>
<evidence type="ECO:0000259" key="1">
    <source>
        <dbReference type="PROSITE" id="PS50995"/>
    </source>
</evidence>
<dbReference type="Proteomes" id="UP001595724">
    <property type="component" value="Unassembled WGS sequence"/>
</dbReference>
<protein>
    <submittedName>
        <fullName evidence="2">MarR family winged helix-turn-helix transcriptional regulator</fullName>
    </submittedName>
</protein>
<dbReference type="PANTHER" id="PTHR33164:SF43">
    <property type="entry name" value="HTH-TYPE TRANSCRIPTIONAL REPRESSOR YETL"/>
    <property type="match status" value="1"/>
</dbReference>
<sequence>MLGKPQYVALSEFRFRLAQFLHFSEAAARAEGITPAQYLLLLHVQGFPGRAWATVGELAGRLQASHQGTAALVQRCERNGLVVKRRGRSDARCVEIRLTPRARSLVRRIARCHAQALAQMDVVFRAASSAGDSVTRPPRRNARNLD</sequence>
<dbReference type="InterPro" id="IPR036388">
    <property type="entry name" value="WH-like_DNA-bd_sf"/>
</dbReference>
<dbReference type="PROSITE" id="PS50995">
    <property type="entry name" value="HTH_MARR_2"/>
    <property type="match status" value="1"/>
</dbReference>
<dbReference type="InterPro" id="IPR000835">
    <property type="entry name" value="HTH_MarR-typ"/>
</dbReference>
<accession>A0ABV7UR67</accession>
<reference evidence="3" key="1">
    <citation type="journal article" date="2019" name="Int. J. Syst. Evol. Microbiol.">
        <title>The Global Catalogue of Microorganisms (GCM) 10K type strain sequencing project: providing services to taxonomists for standard genome sequencing and annotation.</title>
        <authorList>
            <consortium name="The Broad Institute Genomics Platform"/>
            <consortium name="The Broad Institute Genome Sequencing Center for Infectious Disease"/>
            <person name="Wu L."/>
            <person name="Ma J."/>
        </authorList>
    </citation>
    <scope>NUCLEOTIDE SEQUENCE [LARGE SCALE GENOMIC DNA]</scope>
    <source>
        <strain evidence="3">KCTC 42211</strain>
    </source>
</reference>
<name>A0ABV7UR67_9GAMM</name>
<evidence type="ECO:0000313" key="2">
    <source>
        <dbReference type="EMBL" id="MFC3659451.1"/>
    </source>
</evidence>
<keyword evidence="3" id="KW-1185">Reference proteome</keyword>
<dbReference type="Gene3D" id="1.10.10.10">
    <property type="entry name" value="Winged helix-like DNA-binding domain superfamily/Winged helix DNA-binding domain"/>
    <property type="match status" value="1"/>
</dbReference>
<gene>
    <name evidence="2" type="ORF">ACFOM9_05075</name>
</gene>
<dbReference type="RefSeq" id="WP_386706844.1">
    <property type="nucleotide sequence ID" value="NZ_JBHRYF010000001.1"/>
</dbReference>
<dbReference type="Pfam" id="PF12802">
    <property type="entry name" value="MarR_2"/>
    <property type="match status" value="1"/>
</dbReference>